<evidence type="ECO:0000256" key="1">
    <source>
        <dbReference type="SAM" id="MobiDB-lite"/>
    </source>
</evidence>
<dbReference type="HOGENOM" id="CLU_2454793_0_0_1"/>
<organism evidence="2 3">
    <name type="scientific">Fusarium oxysporum NRRL 32931</name>
    <dbReference type="NCBI Taxonomy" id="660029"/>
    <lineage>
        <taxon>Eukaryota</taxon>
        <taxon>Fungi</taxon>
        <taxon>Dikarya</taxon>
        <taxon>Ascomycota</taxon>
        <taxon>Pezizomycotina</taxon>
        <taxon>Sordariomycetes</taxon>
        <taxon>Hypocreomycetidae</taxon>
        <taxon>Hypocreales</taxon>
        <taxon>Nectriaceae</taxon>
        <taxon>Fusarium</taxon>
        <taxon>Fusarium oxysporum species complex</taxon>
    </lineage>
</organism>
<reference evidence="2 3" key="1">
    <citation type="submission" date="2011-06" db="EMBL/GenBank/DDBJ databases">
        <title>The Genome Sequence of Fusarium oxysporum FOSC 3-a.</title>
        <authorList>
            <consortium name="The Broad Institute Genome Sequencing Platform"/>
            <person name="Ma L.-J."/>
            <person name="Gale L.R."/>
            <person name="Schwartz D.C."/>
            <person name="Zhou S."/>
            <person name="Corby-Kistler H."/>
            <person name="Young S.K."/>
            <person name="Zeng Q."/>
            <person name="Gargeya S."/>
            <person name="Fitzgerald M."/>
            <person name="Haas B."/>
            <person name="Abouelleil A."/>
            <person name="Alvarado L."/>
            <person name="Arachchi H.M."/>
            <person name="Berlin A."/>
            <person name="Brown A."/>
            <person name="Chapman S.B."/>
            <person name="Chen Z."/>
            <person name="Dunbar C."/>
            <person name="Freedman E."/>
            <person name="Gearin G."/>
            <person name="Gellesch M."/>
            <person name="Goldberg J."/>
            <person name="Griggs A."/>
            <person name="Gujja S."/>
            <person name="Heiman D."/>
            <person name="Howarth C."/>
            <person name="Larson L."/>
            <person name="Lui A."/>
            <person name="MacDonald P.J.P."/>
            <person name="Mehta T."/>
            <person name="Montmayeur A."/>
            <person name="Murphy C."/>
            <person name="Neiman D."/>
            <person name="Pearson M."/>
            <person name="Priest M."/>
            <person name="Roberts A."/>
            <person name="Saif S."/>
            <person name="Shea T."/>
            <person name="Shenoy N."/>
            <person name="Sisk P."/>
            <person name="Stolte C."/>
            <person name="Sykes S."/>
            <person name="Wortman J."/>
            <person name="Nusbaum C."/>
            <person name="Birren B."/>
        </authorList>
    </citation>
    <scope>NUCLEOTIDE SEQUENCE [LARGE SCALE GENOMIC DNA]</scope>
    <source>
        <strain evidence="3">FOSC 3-a</strain>
    </source>
</reference>
<dbReference type="EMBL" id="JH717845">
    <property type="protein sequence ID" value="EWY87429.1"/>
    <property type="molecule type" value="Genomic_DNA"/>
</dbReference>
<protein>
    <submittedName>
        <fullName evidence="2">Uncharacterized protein</fullName>
    </submittedName>
</protein>
<feature type="compositionally biased region" description="Polar residues" evidence="1">
    <location>
        <begin position="1"/>
        <end position="12"/>
    </location>
</feature>
<proteinExistence type="predicted"/>
<dbReference type="OrthoDB" id="4977818at2759"/>
<dbReference type="Proteomes" id="UP000030753">
    <property type="component" value="Unassembled WGS sequence"/>
</dbReference>
<gene>
    <name evidence="2" type="ORF">FOYG_11629</name>
</gene>
<sequence length="87" mass="9244">MSADQTNITSVTPVPGGYRGETADSSPIYDLAMRIMQETGATSVLFQVWAEEPGVDNPFMITSVIDRSGATRVVSRGPGVPPAYPNN</sequence>
<dbReference type="AlphaFoldDB" id="W9I3A1"/>
<name>W9I3A1_FUSOX</name>
<feature type="region of interest" description="Disordered" evidence="1">
    <location>
        <begin position="1"/>
        <end position="22"/>
    </location>
</feature>
<evidence type="ECO:0000313" key="3">
    <source>
        <dbReference type="Proteomes" id="UP000030753"/>
    </source>
</evidence>
<accession>W9I3A1</accession>
<evidence type="ECO:0000313" key="2">
    <source>
        <dbReference type="EMBL" id="EWY87429.1"/>
    </source>
</evidence>